<feature type="domain" description="HTH luxR-type" evidence="4">
    <location>
        <begin position="134"/>
        <end position="199"/>
    </location>
</feature>
<keyword evidence="2" id="KW-0238">DNA-binding</keyword>
<evidence type="ECO:0000256" key="1">
    <source>
        <dbReference type="ARBA" id="ARBA00022553"/>
    </source>
</evidence>
<dbReference type="SMART" id="SM00421">
    <property type="entry name" value="HTH_LUXR"/>
    <property type="match status" value="1"/>
</dbReference>
<dbReference type="PRINTS" id="PR00038">
    <property type="entry name" value="HTHLUXR"/>
</dbReference>
<dbReference type="PANTHER" id="PTHR43214:SF42">
    <property type="entry name" value="TRANSCRIPTIONAL REGULATORY PROTEIN DESR"/>
    <property type="match status" value="1"/>
</dbReference>
<dbReference type="RefSeq" id="WP_402380364.1">
    <property type="nucleotide sequence ID" value="NZ_JBIUYY010000005.1"/>
</dbReference>
<comment type="caution">
    <text evidence="3">Lacks conserved residue(s) required for the propagation of feature annotation.</text>
</comment>
<dbReference type="InterPro" id="IPR039420">
    <property type="entry name" value="WalR-like"/>
</dbReference>
<name>A0ABW8EFK9_STRT5</name>
<dbReference type="InterPro" id="IPR058245">
    <property type="entry name" value="NreC/VraR/RcsB-like_REC"/>
</dbReference>
<evidence type="ECO:0000256" key="2">
    <source>
        <dbReference type="ARBA" id="ARBA00023125"/>
    </source>
</evidence>
<evidence type="ECO:0000313" key="6">
    <source>
        <dbReference type="EMBL" id="MFJ2822033.1"/>
    </source>
</evidence>
<dbReference type="InterPro" id="IPR001789">
    <property type="entry name" value="Sig_transdc_resp-reg_receiver"/>
</dbReference>
<dbReference type="PROSITE" id="PS50110">
    <property type="entry name" value="RESPONSE_REGULATORY"/>
    <property type="match status" value="1"/>
</dbReference>
<dbReference type="InterPro" id="IPR011006">
    <property type="entry name" value="CheY-like_superfamily"/>
</dbReference>
<dbReference type="Pfam" id="PF00196">
    <property type="entry name" value="GerE"/>
    <property type="match status" value="1"/>
</dbReference>
<dbReference type="Proteomes" id="UP001617351">
    <property type="component" value="Unassembled WGS sequence"/>
</dbReference>
<dbReference type="SUPFAM" id="SSF46894">
    <property type="entry name" value="C-terminal effector domain of the bipartite response regulators"/>
    <property type="match status" value="1"/>
</dbReference>
<evidence type="ECO:0000256" key="3">
    <source>
        <dbReference type="PROSITE-ProRule" id="PRU00169"/>
    </source>
</evidence>
<evidence type="ECO:0000259" key="5">
    <source>
        <dbReference type="PROSITE" id="PS50110"/>
    </source>
</evidence>
<gene>
    <name evidence="6" type="ORF">ACIO7M_13085</name>
</gene>
<dbReference type="CDD" id="cd17535">
    <property type="entry name" value="REC_NarL-like"/>
    <property type="match status" value="1"/>
</dbReference>
<reference evidence="6 7" key="1">
    <citation type="submission" date="2024-10" db="EMBL/GenBank/DDBJ databases">
        <title>The Natural Products Discovery Center: Release of the First 8490 Sequenced Strains for Exploring Actinobacteria Biosynthetic Diversity.</title>
        <authorList>
            <person name="Kalkreuter E."/>
            <person name="Kautsar S.A."/>
            <person name="Yang D."/>
            <person name="Bader C.D."/>
            <person name="Teijaro C.N."/>
            <person name="Fluegel L."/>
            <person name="Davis C.M."/>
            <person name="Simpson J.R."/>
            <person name="Lauterbach L."/>
            <person name="Steele A.D."/>
            <person name="Gui C."/>
            <person name="Meng S."/>
            <person name="Li G."/>
            <person name="Viehrig K."/>
            <person name="Ye F."/>
            <person name="Su P."/>
            <person name="Kiefer A.F."/>
            <person name="Nichols A."/>
            <person name="Cepeda A.J."/>
            <person name="Yan W."/>
            <person name="Fan B."/>
            <person name="Jiang Y."/>
            <person name="Adhikari A."/>
            <person name="Zheng C.-J."/>
            <person name="Schuster L."/>
            <person name="Cowan T.M."/>
            <person name="Smanski M.J."/>
            <person name="Chevrette M.G."/>
            <person name="De Carvalho L.P.S."/>
            <person name="Shen B."/>
        </authorList>
    </citation>
    <scope>NUCLEOTIDE SEQUENCE [LARGE SCALE GENOMIC DNA]</scope>
    <source>
        <strain evidence="6 7">NPDC087220</strain>
    </source>
</reference>
<dbReference type="SUPFAM" id="SSF52172">
    <property type="entry name" value="CheY-like"/>
    <property type="match status" value="1"/>
</dbReference>
<sequence length="201" mass="21583">MNTDVLVHDDLALSRAALTALLDGFPGLTVVGAADSPYAALEFAELHRPDVVLISFGGRDEETVEVAEKIAVLPGCRTLLLATACTRPVVRRALAAGIAGMVRRSDPPERLAEAVRRVHRGERVFDDGLTDAAAAGGDCPLTRRQLSVLELLHRGDPVPQIAARLSLSEGTARNYVSAVVSAMGARNRIDALRMAREREWI</sequence>
<dbReference type="InterPro" id="IPR000792">
    <property type="entry name" value="Tscrpt_reg_LuxR_C"/>
</dbReference>
<evidence type="ECO:0000259" key="4">
    <source>
        <dbReference type="PROSITE" id="PS50043"/>
    </source>
</evidence>
<organism evidence="6 7">
    <name type="scientific">Streptomyces toxytricini</name>
    <name type="common">Actinomyces toxytricini</name>
    <dbReference type="NCBI Taxonomy" id="67369"/>
    <lineage>
        <taxon>Bacteria</taxon>
        <taxon>Bacillati</taxon>
        <taxon>Actinomycetota</taxon>
        <taxon>Actinomycetes</taxon>
        <taxon>Kitasatosporales</taxon>
        <taxon>Streptomycetaceae</taxon>
        <taxon>Streptomyces</taxon>
    </lineage>
</organism>
<feature type="domain" description="Response regulatory" evidence="5">
    <location>
        <begin position="4"/>
        <end position="119"/>
    </location>
</feature>
<comment type="caution">
    <text evidence="6">The sequence shown here is derived from an EMBL/GenBank/DDBJ whole genome shotgun (WGS) entry which is preliminary data.</text>
</comment>
<dbReference type="EMBL" id="JBIUYY010000005">
    <property type="protein sequence ID" value="MFJ2822033.1"/>
    <property type="molecule type" value="Genomic_DNA"/>
</dbReference>
<accession>A0ABW8EFK9</accession>
<evidence type="ECO:0000313" key="7">
    <source>
        <dbReference type="Proteomes" id="UP001617351"/>
    </source>
</evidence>
<dbReference type="Gene3D" id="3.40.50.2300">
    <property type="match status" value="1"/>
</dbReference>
<keyword evidence="7" id="KW-1185">Reference proteome</keyword>
<dbReference type="InterPro" id="IPR016032">
    <property type="entry name" value="Sig_transdc_resp-reg_C-effctor"/>
</dbReference>
<dbReference type="PROSITE" id="PS50043">
    <property type="entry name" value="HTH_LUXR_2"/>
    <property type="match status" value="1"/>
</dbReference>
<dbReference type="PANTHER" id="PTHR43214">
    <property type="entry name" value="TWO-COMPONENT RESPONSE REGULATOR"/>
    <property type="match status" value="1"/>
</dbReference>
<protein>
    <submittedName>
        <fullName evidence="6">LuxR C-terminal-related transcriptional regulator</fullName>
    </submittedName>
</protein>
<dbReference type="CDD" id="cd06170">
    <property type="entry name" value="LuxR_C_like"/>
    <property type="match status" value="1"/>
</dbReference>
<keyword evidence="1" id="KW-0597">Phosphoprotein</keyword>
<proteinExistence type="predicted"/>